<comment type="caution">
    <text evidence="4">The sequence shown here is derived from an EMBL/GenBank/DDBJ whole genome shotgun (WGS) entry which is preliminary data.</text>
</comment>
<dbReference type="OrthoDB" id="128809at2759"/>
<reference evidence="4" key="1">
    <citation type="submission" date="2021-02" db="EMBL/GenBank/DDBJ databases">
        <authorList>
            <person name="Palmer J.M."/>
        </authorList>
    </citation>
    <scope>NUCLEOTIDE SEQUENCE</scope>
    <source>
        <strain evidence="4">SCRP734</strain>
    </source>
</reference>
<feature type="chain" id="PRO_5035803348" description="Membrane-associated protein" evidence="3">
    <location>
        <begin position="21"/>
        <end position="327"/>
    </location>
</feature>
<gene>
    <name evidence="4" type="ORF">PHYPSEUDO_004537</name>
</gene>
<evidence type="ECO:0000256" key="3">
    <source>
        <dbReference type="SAM" id="SignalP"/>
    </source>
</evidence>
<keyword evidence="3" id="KW-0732">Signal</keyword>
<accession>A0A8T1WMS9</accession>
<keyword evidence="2" id="KW-0472">Membrane</keyword>
<evidence type="ECO:0000313" key="5">
    <source>
        <dbReference type="Proteomes" id="UP000694044"/>
    </source>
</evidence>
<organism evidence="4 5">
    <name type="scientific">Phytophthora pseudosyringae</name>
    <dbReference type="NCBI Taxonomy" id="221518"/>
    <lineage>
        <taxon>Eukaryota</taxon>
        <taxon>Sar</taxon>
        <taxon>Stramenopiles</taxon>
        <taxon>Oomycota</taxon>
        <taxon>Peronosporomycetes</taxon>
        <taxon>Peronosporales</taxon>
        <taxon>Peronosporaceae</taxon>
        <taxon>Phytophthora</taxon>
    </lineage>
</organism>
<protein>
    <recommendedName>
        <fullName evidence="6">Membrane-associated protein</fullName>
    </recommendedName>
</protein>
<proteinExistence type="predicted"/>
<feature type="signal peptide" evidence="3">
    <location>
        <begin position="1"/>
        <end position="20"/>
    </location>
</feature>
<keyword evidence="2" id="KW-1133">Transmembrane helix</keyword>
<keyword evidence="2" id="KW-0812">Transmembrane</keyword>
<dbReference type="AlphaFoldDB" id="A0A8T1WMS9"/>
<dbReference type="Proteomes" id="UP000694044">
    <property type="component" value="Unassembled WGS sequence"/>
</dbReference>
<dbReference type="EMBL" id="JAGDFM010000002">
    <property type="protein sequence ID" value="KAG7393774.1"/>
    <property type="molecule type" value="Genomic_DNA"/>
</dbReference>
<feature type="compositionally biased region" description="Basic and acidic residues" evidence="1">
    <location>
        <begin position="314"/>
        <end position="327"/>
    </location>
</feature>
<feature type="region of interest" description="Disordered" evidence="1">
    <location>
        <begin position="305"/>
        <end position="327"/>
    </location>
</feature>
<evidence type="ECO:0000256" key="2">
    <source>
        <dbReference type="SAM" id="Phobius"/>
    </source>
</evidence>
<name>A0A8T1WMS9_9STRA</name>
<keyword evidence="5" id="KW-1185">Reference proteome</keyword>
<feature type="transmembrane region" description="Helical" evidence="2">
    <location>
        <begin position="137"/>
        <end position="155"/>
    </location>
</feature>
<evidence type="ECO:0000313" key="4">
    <source>
        <dbReference type="EMBL" id="KAG7393774.1"/>
    </source>
</evidence>
<sequence>MIRFKTTALLALLVLGAARADTCSRINDAFSACQLSARCSQCVAASGCEYNLMAGTCASVSTASNASAATTYCSASDSVCASCSVSSSKPTCTGEDGTCLCPSLCSIVSPASSSGECSSGSGDTTTPTSSDSQNFSMIYLAVAFGALCIMVMLYMQRKCAERRVEHHVSLVRQEMEARRQQRRREREMLRARRPELALNLETWRDHVELHKPEMSKVELETCYSLMMQDDKKKDGKKGGTRWGSASDGEVKAGIGAVTSPIASGVSEPTPLQSPLPSTAPYFAMREEYPSNTTTVGSEIGSEIASIAGEDEEKPEVTIDVDHPAARR</sequence>
<evidence type="ECO:0000256" key="1">
    <source>
        <dbReference type="SAM" id="MobiDB-lite"/>
    </source>
</evidence>
<evidence type="ECO:0008006" key="6">
    <source>
        <dbReference type="Google" id="ProtNLM"/>
    </source>
</evidence>